<dbReference type="InterPro" id="IPR050121">
    <property type="entry name" value="Cytochrome_P450_monoxygenase"/>
</dbReference>
<keyword evidence="5" id="KW-0472">Membrane</keyword>
<evidence type="ECO:0000313" key="6">
    <source>
        <dbReference type="EMBL" id="EQC35965.1"/>
    </source>
</evidence>
<dbReference type="AlphaFoldDB" id="T0QQ57"/>
<dbReference type="Gene3D" id="1.10.630.10">
    <property type="entry name" value="Cytochrome P450"/>
    <property type="match status" value="1"/>
</dbReference>
<dbReference type="PANTHER" id="PTHR24305">
    <property type="entry name" value="CYTOCHROME P450"/>
    <property type="match status" value="1"/>
</dbReference>
<dbReference type="RefSeq" id="XP_008610727.1">
    <property type="nucleotide sequence ID" value="XM_008612505.1"/>
</dbReference>
<feature type="transmembrane region" description="Helical" evidence="5">
    <location>
        <begin position="7"/>
        <end position="27"/>
    </location>
</feature>
<evidence type="ECO:0000313" key="7">
    <source>
        <dbReference type="Proteomes" id="UP000030762"/>
    </source>
</evidence>
<reference evidence="6 7" key="1">
    <citation type="submission" date="2012-04" db="EMBL/GenBank/DDBJ databases">
        <title>The Genome Sequence of Saprolegnia declina VS20.</title>
        <authorList>
            <consortium name="The Broad Institute Genome Sequencing Platform"/>
            <person name="Russ C."/>
            <person name="Nusbaum C."/>
            <person name="Tyler B."/>
            <person name="van West P."/>
            <person name="Dieguez-Uribeondo J."/>
            <person name="de Bruijn I."/>
            <person name="Tripathy S."/>
            <person name="Jiang R."/>
            <person name="Young S.K."/>
            <person name="Zeng Q."/>
            <person name="Gargeya S."/>
            <person name="Fitzgerald M."/>
            <person name="Haas B."/>
            <person name="Abouelleil A."/>
            <person name="Alvarado L."/>
            <person name="Arachchi H.M."/>
            <person name="Berlin A."/>
            <person name="Chapman S.B."/>
            <person name="Goldberg J."/>
            <person name="Griggs A."/>
            <person name="Gujja S."/>
            <person name="Hansen M."/>
            <person name="Howarth C."/>
            <person name="Imamovic A."/>
            <person name="Larimer J."/>
            <person name="McCowen C."/>
            <person name="Montmayeur A."/>
            <person name="Murphy C."/>
            <person name="Neiman D."/>
            <person name="Pearson M."/>
            <person name="Priest M."/>
            <person name="Roberts A."/>
            <person name="Saif S."/>
            <person name="Shea T."/>
            <person name="Sisk P."/>
            <person name="Sykes S."/>
            <person name="Wortman J."/>
            <person name="Nusbaum C."/>
            <person name="Birren B."/>
        </authorList>
    </citation>
    <scope>NUCLEOTIDE SEQUENCE [LARGE SCALE GENOMIC DNA]</scope>
    <source>
        <strain evidence="6 7">VS20</strain>
    </source>
</reference>
<dbReference type="OMA" id="HMAYNGR"/>
<evidence type="ECO:0008006" key="8">
    <source>
        <dbReference type="Google" id="ProtNLM"/>
    </source>
</evidence>
<dbReference type="OrthoDB" id="2843at2759"/>
<dbReference type="InterPro" id="IPR036396">
    <property type="entry name" value="Cyt_P450_sf"/>
</dbReference>
<keyword evidence="4" id="KW-0503">Monooxygenase</keyword>
<evidence type="ECO:0000256" key="1">
    <source>
        <dbReference type="ARBA" id="ARBA00001971"/>
    </source>
</evidence>
<keyword evidence="3 4" id="KW-0408">Iron</keyword>
<keyword evidence="3 4" id="KW-0349">Heme</keyword>
<dbReference type="eggNOG" id="KOG0157">
    <property type="taxonomic scope" value="Eukaryota"/>
</dbReference>
<dbReference type="InParanoid" id="T0QQ57"/>
<keyword evidence="5" id="KW-1133">Transmembrane helix</keyword>
<dbReference type="GO" id="GO:0004497">
    <property type="term" value="F:monooxygenase activity"/>
    <property type="evidence" value="ECO:0007669"/>
    <property type="project" value="UniProtKB-KW"/>
</dbReference>
<evidence type="ECO:0000256" key="5">
    <source>
        <dbReference type="SAM" id="Phobius"/>
    </source>
</evidence>
<dbReference type="EMBL" id="JH767149">
    <property type="protein sequence ID" value="EQC35965.1"/>
    <property type="molecule type" value="Genomic_DNA"/>
</dbReference>
<keyword evidence="4" id="KW-0560">Oxidoreductase</keyword>
<comment type="cofactor">
    <cofactor evidence="1 3">
        <name>heme</name>
        <dbReference type="ChEBI" id="CHEBI:30413"/>
    </cofactor>
</comment>
<organism evidence="6 7">
    <name type="scientific">Saprolegnia diclina (strain VS20)</name>
    <dbReference type="NCBI Taxonomy" id="1156394"/>
    <lineage>
        <taxon>Eukaryota</taxon>
        <taxon>Sar</taxon>
        <taxon>Stramenopiles</taxon>
        <taxon>Oomycota</taxon>
        <taxon>Saprolegniomycetes</taxon>
        <taxon>Saprolegniales</taxon>
        <taxon>Saprolegniaceae</taxon>
        <taxon>Saprolegnia</taxon>
    </lineage>
</organism>
<dbReference type="InterPro" id="IPR001128">
    <property type="entry name" value="Cyt_P450"/>
</dbReference>
<comment type="similarity">
    <text evidence="2 4">Belongs to the cytochrome P450 family.</text>
</comment>
<evidence type="ECO:0000256" key="2">
    <source>
        <dbReference type="ARBA" id="ARBA00010617"/>
    </source>
</evidence>
<evidence type="ECO:0000256" key="3">
    <source>
        <dbReference type="PIRSR" id="PIRSR602401-1"/>
    </source>
</evidence>
<keyword evidence="5" id="KW-0812">Transmembrane</keyword>
<dbReference type="InterPro" id="IPR017972">
    <property type="entry name" value="Cyt_P450_CS"/>
</dbReference>
<accession>T0QQ57</accession>
<dbReference type="PANTHER" id="PTHR24305:SF166">
    <property type="entry name" value="CYTOCHROME P450 12A4, MITOCHONDRIAL-RELATED"/>
    <property type="match status" value="1"/>
</dbReference>
<dbReference type="GO" id="GO:0005506">
    <property type="term" value="F:iron ion binding"/>
    <property type="evidence" value="ECO:0007669"/>
    <property type="project" value="InterPro"/>
</dbReference>
<dbReference type="STRING" id="1156394.T0QQ57"/>
<dbReference type="VEuPathDB" id="FungiDB:SDRG_06707"/>
<feature type="binding site" description="axial binding residue" evidence="3">
    <location>
        <position position="457"/>
    </location>
    <ligand>
        <name>heme</name>
        <dbReference type="ChEBI" id="CHEBI:30413"/>
    </ligand>
    <ligandPart>
        <name>Fe</name>
        <dbReference type="ChEBI" id="CHEBI:18248"/>
    </ligandPart>
</feature>
<dbReference type="InterPro" id="IPR002401">
    <property type="entry name" value="Cyt_P450_E_grp-I"/>
</dbReference>
<keyword evidence="3 4" id="KW-0479">Metal-binding</keyword>
<dbReference type="PRINTS" id="PR00385">
    <property type="entry name" value="P450"/>
</dbReference>
<dbReference type="SUPFAM" id="SSF48264">
    <property type="entry name" value="Cytochrome P450"/>
    <property type="match status" value="1"/>
</dbReference>
<dbReference type="GO" id="GO:0016705">
    <property type="term" value="F:oxidoreductase activity, acting on paired donors, with incorporation or reduction of molecular oxygen"/>
    <property type="evidence" value="ECO:0007669"/>
    <property type="project" value="InterPro"/>
</dbReference>
<dbReference type="Pfam" id="PF00067">
    <property type="entry name" value="p450"/>
    <property type="match status" value="1"/>
</dbReference>
<dbReference type="GeneID" id="19947434"/>
<sequence>MLSPTQLALLVPVASSAVWFLYHFFLIPRIHRLNALPGPPPKSIISGNAKDMVKFAWSEEDPYPGVYGKWLRTYGPAYHLRLLHFHTVVLADPDALKHVFVSRADNYIRHATQRGLYWSFTGGAGVLTTEGDVHAAQRKMLNPHFGYVNLKTFVRIFNTHAAVFASRLASLADGNTVLDLHERMTKLSFDIIGLAAFGYAFKSQENESVSILDAFEALNMTPTFASIYGHAYIPGFEHLPLPFLRKRKAAKAVLAQVVDDVIARKLAASAESANKDLLDLVLESDENMTPHEARVHVLTFLLAGHETTSTSLAWVLALLAQHPAVAAAVADECRRVLAKAGDDGLSWDDLGELKYLKAVINETQRLQPTAGILTLHCVADDLVPRADAEPFFLPAGSRITLHIGATHRNPQYWSRPDEFLPERFLEGSALFAADKDLQRGRSSTYFFLPFSNGPRSCIGSRFAIAEMLVVLTHALARYDFRLDVSANTHAKIAGLTYKPTKLAMTVVPRTN</sequence>
<keyword evidence="7" id="KW-1185">Reference proteome</keyword>
<dbReference type="PROSITE" id="PS00086">
    <property type="entry name" value="CYTOCHROME_P450"/>
    <property type="match status" value="1"/>
</dbReference>
<dbReference type="GO" id="GO:0020037">
    <property type="term" value="F:heme binding"/>
    <property type="evidence" value="ECO:0007669"/>
    <property type="project" value="InterPro"/>
</dbReference>
<gene>
    <name evidence="6" type="ORF">SDRG_06707</name>
</gene>
<evidence type="ECO:0000256" key="4">
    <source>
        <dbReference type="RuleBase" id="RU000461"/>
    </source>
</evidence>
<protein>
    <recommendedName>
        <fullName evidence="8">Cytochrome P450</fullName>
    </recommendedName>
</protein>
<proteinExistence type="inferred from homology"/>
<dbReference type="Proteomes" id="UP000030762">
    <property type="component" value="Unassembled WGS sequence"/>
</dbReference>
<dbReference type="PRINTS" id="PR00463">
    <property type="entry name" value="EP450I"/>
</dbReference>
<name>T0QQ57_SAPDV</name>